<reference evidence="3" key="1">
    <citation type="journal article" date="2019" name="Int. J. Syst. Evol. Microbiol.">
        <title>The Global Catalogue of Microorganisms (GCM) 10K type strain sequencing project: providing services to taxonomists for standard genome sequencing and annotation.</title>
        <authorList>
            <consortium name="The Broad Institute Genomics Platform"/>
            <consortium name="The Broad Institute Genome Sequencing Center for Infectious Disease"/>
            <person name="Wu L."/>
            <person name="Ma J."/>
        </authorList>
    </citation>
    <scope>NUCLEOTIDE SEQUENCE [LARGE SCALE GENOMIC DNA]</scope>
    <source>
        <strain evidence="3">CGMCC 4.7676</strain>
    </source>
</reference>
<evidence type="ECO:0000313" key="3">
    <source>
        <dbReference type="Proteomes" id="UP001595645"/>
    </source>
</evidence>
<feature type="domain" description="NIPSNAP" evidence="1">
    <location>
        <begin position="6"/>
        <end position="101"/>
    </location>
</feature>
<keyword evidence="3" id="KW-1185">Reference proteome</keyword>
<dbReference type="Gene3D" id="3.30.70.100">
    <property type="match status" value="2"/>
</dbReference>
<dbReference type="Proteomes" id="UP001595645">
    <property type="component" value="Unassembled WGS sequence"/>
</dbReference>
<dbReference type="RefSeq" id="WP_378245386.1">
    <property type="nucleotide sequence ID" value="NZ_JBHRWK010000081.1"/>
</dbReference>
<dbReference type="EMBL" id="JBHRWK010000081">
    <property type="protein sequence ID" value="MFC3455185.1"/>
    <property type="molecule type" value="Genomic_DNA"/>
</dbReference>
<dbReference type="SUPFAM" id="SSF54909">
    <property type="entry name" value="Dimeric alpha+beta barrel"/>
    <property type="match status" value="2"/>
</dbReference>
<accession>A0ABV7PAV0</accession>
<protein>
    <submittedName>
        <fullName evidence="2">NIPSNAP family protein</fullName>
    </submittedName>
</protein>
<dbReference type="InterPro" id="IPR012577">
    <property type="entry name" value="NIPSNAP"/>
</dbReference>
<name>A0ABV7PAV0_9PSEU</name>
<organism evidence="2 3">
    <name type="scientific">Amycolatopsis speibonae</name>
    <dbReference type="NCBI Taxonomy" id="1450224"/>
    <lineage>
        <taxon>Bacteria</taxon>
        <taxon>Bacillati</taxon>
        <taxon>Actinomycetota</taxon>
        <taxon>Actinomycetes</taxon>
        <taxon>Pseudonocardiales</taxon>
        <taxon>Pseudonocardiaceae</taxon>
        <taxon>Amycolatopsis</taxon>
    </lineage>
</organism>
<gene>
    <name evidence="2" type="ORF">ACFOSH_37615</name>
</gene>
<comment type="caution">
    <text evidence="2">The sequence shown here is derived from an EMBL/GenBank/DDBJ whole genome shotgun (WGS) entry which is preliminary data.</text>
</comment>
<proteinExistence type="predicted"/>
<dbReference type="Pfam" id="PF07978">
    <property type="entry name" value="NIPSNAP"/>
    <property type="match status" value="1"/>
</dbReference>
<evidence type="ECO:0000313" key="2">
    <source>
        <dbReference type="EMBL" id="MFC3455185.1"/>
    </source>
</evidence>
<sequence>MTDVIELRQYTLHPGRREELIELFDREFVETQEATGMRVLGQFRDLDRPDHFVWLRSFPDMEARLRSLTSFYTGPVWKANAAAANATMIDTDDVLLLRPVKHGVPADLDPTIRDTPASSLVTATIHYLPSTPDEPLVRFFGETVLPLLEKAGATPLSLLRTEYAENDFEGLPVRTGEHVLVVLASFADQDAYAEHTERLAALPEWRDDVRPHLPDSVERLLLTPTDRSMLR</sequence>
<dbReference type="InterPro" id="IPR011008">
    <property type="entry name" value="Dimeric_a/b-barrel"/>
</dbReference>
<evidence type="ECO:0000259" key="1">
    <source>
        <dbReference type="Pfam" id="PF07978"/>
    </source>
</evidence>